<dbReference type="PANTHER" id="PTHR46566">
    <property type="entry name" value="1-PHOSPHOFRUCTOKINASE-RELATED"/>
    <property type="match status" value="1"/>
</dbReference>
<protein>
    <recommendedName>
        <fullName evidence="1">Carbohydrate kinase PfkB domain-containing protein</fullName>
    </recommendedName>
</protein>
<organism evidence="2 3">
    <name type="scientific">Allomyces macrogynus (strain ATCC 38327)</name>
    <name type="common">Allomyces javanicus var. macrogynus</name>
    <dbReference type="NCBI Taxonomy" id="578462"/>
    <lineage>
        <taxon>Eukaryota</taxon>
        <taxon>Fungi</taxon>
        <taxon>Fungi incertae sedis</taxon>
        <taxon>Blastocladiomycota</taxon>
        <taxon>Blastocladiomycetes</taxon>
        <taxon>Blastocladiales</taxon>
        <taxon>Blastocladiaceae</taxon>
        <taxon>Allomyces</taxon>
    </lineage>
</organism>
<dbReference type="PANTHER" id="PTHR46566:SF2">
    <property type="entry name" value="ATP-DEPENDENT 6-PHOSPHOFRUCTOKINASE ISOZYME 2"/>
    <property type="match status" value="1"/>
</dbReference>
<keyword evidence="3" id="KW-1185">Reference proteome</keyword>
<dbReference type="OrthoDB" id="26487at2759"/>
<gene>
    <name evidence="2" type="ORF">AMAG_12252</name>
</gene>
<evidence type="ECO:0000259" key="1">
    <source>
        <dbReference type="Pfam" id="PF00294"/>
    </source>
</evidence>
<sequence length="425" mass="44609">MFAGTTPQSCPGVLGGIKDTAPNQSVHATPREIICVGLNPAFQTTLHFRSFAPGQVNRAFRKTHSIGGKGQNVAISIQQLGHANKVSVLQFVGGSTGKYICDALEQKNIQQFSVPVQKPTRTCTTVLDFSTNTTTELVEPSSTIDESEKAQFYTLARSVLSSPTIRGIAICGTLPAGTDAACYDFVVRMKPVNGWTILLDAYKGVESTLETGLVDILKINGDEARAVVGDTTSPISAVGRAITAKYPIRYIAVTNGPEAACLVDGTTHTVYTYSVPALAEMVRLTDSCDQLQYDPPAAAAAADCASALRMNPAVAQLAKLAESSACLPSPIMAPTLSRQNSFHIGSDGEQQLVLNPLGAGDTCSGVTLASFLESGDMVAAFRRGLAAASASCLVTESTSHFDRDVMAAIYDQITVTSSSSDDAAV</sequence>
<dbReference type="SUPFAM" id="SSF53613">
    <property type="entry name" value="Ribokinase-like"/>
    <property type="match status" value="1"/>
</dbReference>
<dbReference type="VEuPathDB" id="FungiDB:AMAG_12252"/>
<dbReference type="EMBL" id="GG745352">
    <property type="protein sequence ID" value="KNE67184.1"/>
    <property type="molecule type" value="Genomic_DNA"/>
</dbReference>
<dbReference type="Gene3D" id="3.40.1190.20">
    <property type="match status" value="2"/>
</dbReference>
<name>A0A0L0SXX9_ALLM3</name>
<dbReference type="Proteomes" id="UP000054350">
    <property type="component" value="Unassembled WGS sequence"/>
</dbReference>
<dbReference type="InterPro" id="IPR029056">
    <property type="entry name" value="Ribokinase-like"/>
</dbReference>
<reference evidence="3" key="2">
    <citation type="submission" date="2009-11" db="EMBL/GenBank/DDBJ databases">
        <title>The Genome Sequence of Allomyces macrogynus strain ATCC 38327.</title>
        <authorList>
            <consortium name="The Broad Institute Genome Sequencing Platform"/>
            <person name="Russ C."/>
            <person name="Cuomo C."/>
            <person name="Shea T."/>
            <person name="Young S.K."/>
            <person name="Zeng Q."/>
            <person name="Koehrsen M."/>
            <person name="Haas B."/>
            <person name="Borodovsky M."/>
            <person name="Guigo R."/>
            <person name="Alvarado L."/>
            <person name="Berlin A."/>
            <person name="Borenstein D."/>
            <person name="Chen Z."/>
            <person name="Engels R."/>
            <person name="Freedman E."/>
            <person name="Gellesch M."/>
            <person name="Goldberg J."/>
            <person name="Griggs A."/>
            <person name="Gujja S."/>
            <person name="Heiman D."/>
            <person name="Hepburn T."/>
            <person name="Howarth C."/>
            <person name="Jen D."/>
            <person name="Larson L."/>
            <person name="Lewis B."/>
            <person name="Mehta T."/>
            <person name="Park D."/>
            <person name="Pearson M."/>
            <person name="Roberts A."/>
            <person name="Saif S."/>
            <person name="Shenoy N."/>
            <person name="Sisk P."/>
            <person name="Stolte C."/>
            <person name="Sykes S."/>
            <person name="Walk T."/>
            <person name="White J."/>
            <person name="Yandava C."/>
            <person name="Burger G."/>
            <person name="Gray M.W."/>
            <person name="Holland P.W.H."/>
            <person name="King N."/>
            <person name="Lang F.B.F."/>
            <person name="Roger A.J."/>
            <person name="Ruiz-Trillo I."/>
            <person name="Lander E."/>
            <person name="Nusbaum C."/>
        </authorList>
    </citation>
    <scope>NUCLEOTIDE SEQUENCE [LARGE SCALE GENOMIC DNA]</scope>
    <source>
        <strain evidence="3">ATCC 38327</strain>
    </source>
</reference>
<proteinExistence type="predicted"/>
<dbReference type="AlphaFoldDB" id="A0A0L0SXX9"/>
<accession>A0A0L0SXX9</accession>
<evidence type="ECO:0000313" key="2">
    <source>
        <dbReference type="EMBL" id="KNE67184.1"/>
    </source>
</evidence>
<dbReference type="InterPro" id="IPR011611">
    <property type="entry name" value="PfkB_dom"/>
</dbReference>
<reference evidence="2 3" key="1">
    <citation type="submission" date="2009-11" db="EMBL/GenBank/DDBJ databases">
        <title>Annotation of Allomyces macrogynus ATCC 38327.</title>
        <authorList>
            <consortium name="The Broad Institute Genome Sequencing Platform"/>
            <person name="Russ C."/>
            <person name="Cuomo C."/>
            <person name="Burger G."/>
            <person name="Gray M.W."/>
            <person name="Holland P.W.H."/>
            <person name="King N."/>
            <person name="Lang F.B.F."/>
            <person name="Roger A.J."/>
            <person name="Ruiz-Trillo I."/>
            <person name="Young S.K."/>
            <person name="Zeng Q."/>
            <person name="Gargeya S."/>
            <person name="Fitzgerald M."/>
            <person name="Haas B."/>
            <person name="Abouelleil A."/>
            <person name="Alvarado L."/>
            <person name="Arachchi H.M."/>
            <person name="Berlin A."/>
            <person name="Chapman S.B."/>
            <person name="Gearin G."/>
            <person name="Goldberg J."/>
            <person name="Griggs A."/>
            <person name="Gujja S."/>
            <person name="Hansen M."/>
            <person name="Heiman D."/>
            <person name="Howarth C."/>
            <person name="Larimer J."/>
            <person name="Lui A."/>
            <person name="MacDonald P.J.P."/>
            <person name="McCowen C."/>
            <person name="Montmayeur A."/>
            <person name="Murphy C."/>
            <person name="Neiman D."/>
            <person name="Pearson M."/>
            <person name="Priest M."/>
            <person name="Roberts A."/>
            <person name="Saif S."/>
            <person name="Shea T."/>
            <person name="Sisk P."/>
            <person name="Stolte C."/>
            <person name="Sykes S."/>
            <person name="Wortman J."/>
            <person name="Nusbaum C."/>
            <person name="Birren B."/>
        </authorList>
    </citation>
    <scope>NUCLEOTIDE SEQUENCE [LARGE SCALE GENOMIC DNA]</scope>
    <source>
        <strain evidence="2 3">ATCC 38327</strain>
    </source>
</reference>
<dbReference type="Pfam" id="PF00294">
    <property type="entry name" value="PfkB"/>
    <property type="match status" value="1"/>
</dbReference>
<feature type="domain" description="Carbohydrate kinase PfkB" evidence="1">
    <location>
        <begin position="51"/>
        <end position="271"/>
    </location>
</feature>
<evidence type="ECO:0000313" key="3">
    <source>
        <dbReference type="Proteomes" id="UP000054350"/>
    </source>
</evidence>
<dbReference type="STRING" id="578462.A0A0L0SXX9"/>
<dbReference type="eggNOG" id="ENOG502S83D">
    <property type="taxonomic scope" value="Eukaryota"/>
</dbReference>